<protein>
    <submittedName>
        <fullName evidence="3">Dual specificity protein phosphatase</fullName>
    </submittedName>
</protein>
<reference evidence="3" key="1">
    <citation type="journal article" date="2005" name="Environ. Microbiol.">
        <title>Genetic and functional properties of uncultivated thermophilic crenarchaeotes from a subsurface gold mine as revealed by analysis of genome fragments.</title>
        <authorList>
            <person name="Nunoura T."/>
            <person name="Hirayama H."/>
            <person name="Takami H."/>
            <person name="Oida H."/>
            <person name="Nishi S."/>
            <person name="Shimamura S."/>
            <person name="Suzuki Y."/>
            <person name="Inagaki F."/>
            <person name="Takai K."/>
            <person name="Nealson K.H."/>
            <person name="Horikoshi K."/>
        </authorList>
    </citation>
    <scope>NUCLEOTIDE SEQUENCE</scope>
</reference>
<sequence length="174" mass="20093">METLNKPIENAYWVVEGHFLAGEHPFHGSEEESHRRLQAFFEAGFEAFFDLTMPDERPSYRAKLQELASQYRRPVAYYAFPIPDFGVLSYEEMCQLLDVLEGTLQRGLRTYLHCLGGIGRTGMVVGCYLVRRGLSGAEALQELQRRWQSVPKSRFHPDSPESEAQRQFVLNFRS</sequence>
<keyword evidence="1" id="KW-0378">Hydrolase</keyword>
<dbReference type="InterPro" id="IPR000387">
    <property type="entry name" value="Tyr_Pase_dom"/>
</dbReference>
<dbReference type="PROSITE" id="PS50056">
    <property type="entry name" value="TYR_PHOSPHATASE_2"/>
    <property type="match status" value="1"/>
</dbReference>
<evidence type="ECO:0000259" key="2">
    <source>
        <dbReference type="PROSITE" id="PS50056"/>
    </source>
</evidence>
<proteinExistence type="predicted"/>
<dbReference type="EMBL" id="AP011659">
    <property type="protein sequence ID" value="BAL53513.1"/>
    <property type="molecule type" value="Genomic_DNA"/>
</dbReference>
<dbReference type="AlphaFoldDB" id="H5SBH7"/>
<accession>H5SBH7</accession>
<dbReference type="InterPro" id="IPR050561">
    <property type="entry name" value="PTP"/>
</dbReference>
<dbReference type="Gene3D" id="3.90.190.10">
    <property type="entry name" value="Protein tyrosine phosphatase superfamily"/>
    <property type="match status" value="1"/>
</dbReference>
<dbReference type="InterPro" id="IPR057023">
    <property type="entry name" value="PTP-SAK"/>
</dbReference>
<organism evidence="3">
    <name type="scientific">uncultured Chloroflexota bacterium</name>
    <dbReference type="NCBI Taxonomy" id="166587"/>
    <lineage>
        <taxon>Bacteria</taxon>
        <taxon>Bacillati</taxon>
        <taxon>Chloroflexota</taxon>
        <taxon>environmental samples</taxon>
    </lineage>
</organism>
<feature type="domain" description="Tyrosine specific protein phosphatases" evidence="2">
    <location>
        <begin position="91"/>
        <end position="146"/>
    </location>
</feature>
<dbReference type="InterPro" id="IPR029021">
    <property type="entry name" value="Prot-tyrosine_phosphatase-like"/>
</dbReference>
<reference evidence="3" key="2">
    <citation type="journal article" date="2012" name="PLoS ONE">
        <title>A Deeply Branching Thermophilic Bacterium with an Ancient Acetyl-CoA Pathway Dominates a Subsurface Ecosystem.</title>
        <authorList>
            <person name="Takami H."/>
            <person name="Noguchi H."/>
            <person name="Takaki Y."/>
            <person name="Uchiyama I."/>
            <person name="Toyoda A."/>
            <person name="Nishi S."/>
            <person name="Chee G.-J."/>
            <person name="Arai W."/>
            <person name="Nunoura T."/>
            <person name="Itoh T."/>
            <person name="Hattori M."/>
            <person name="Takai K."/>
        </authorList>
    </citation>
    <scope>NUCLEOTIDE SEQUENCE</scope>
</reference>
<name>H5SBH7_9CHLR</name>
<dbReference type="GO" id="GO:0016791">
    <property type="term" value="F:phosphatase activity"/>
    <property type="evidence" value="ECO:0007669"/>
    <property type="project" value="UniProtKB-ARBA"/>
</dbReference>
<dbReference type="SUPFAM" id="SSF52799">
    <property type="entry name" value="(Phosphotyrosine protein) phosphatases II"/>
    <property type="match status" value="1"/>
</dbReference>
<dbReference type="InterPro" id="IPR016130">
    <property type="entry name" value="Tyr_Pase_AS"/>
</dbReference>
<evidence type="ECO:0000256" key="1">
    <source>
        <dbReference type="ARBA" id="ARBA00022801"/>
    </source>
</evidence>
<dbReference type="PROSITE" id="PS00383">
    <property type="entry name" value="TYR_PHOSPHATASE_1"/>
    <property type="match status" value="1"/>
</dbReference>
<dbReference type="PANTHER" id="PTHR23339">
    <property type="entry name" value="TYROSINE SPECIFIC PROTEIN PHOSPHATASE AND DUAL SPECIFICITY PROTEIN PHOSPHATASE"/>
    <property type="match status" value="1"/>
</dbReference>
<evidence type="ECO:0000313" key="3">
    <source>
        <dbReference type="EMBL" id="BAL53513.1"/>
    </source>
</evidence>
<gene>
    <name evidence="3" type="ORF">HGMM_F07C06C35</name>
</gene>
<dbReference type="Pfam" id="PF22784">
    <property type="entry name" value="PTP-SAK"/>
    <property type="match status" value="1"/>
</dbReference>